<evidence type="ECO:0008006" key="5">
    <source>
        <dbReference type="Google" id="ProtNLM"/>
    </source>
</evidence>
<protein>
    <recommendedName>
        <fullName evidence="5">Secreted protein</fullName>
    </recommendedName>
</protein>
<name>A0A7X0F0K5_9ACTN</name>
<dbReference type="Proteomes" id="UP000583800">
    <property type="component" value="Unassembled WGS sequence"/>
</dbReference>
<feature type="compositionally biased region" description="Polar residues" evidence="1">
    <location>
        <begin position="45"/>
        <end position="59"/>
    </location>
</feature>
<dbReference type="EMBL" id="JACHJB010000003">
    <property type="protein sequence ID" value="MBB6351018.1"/>
    <property type="molecule type" value="Genomic_DNA"/>
</dbReference>
<keyword evidence="2" id="KW-0732">Signal</keyword>
<comment type="caution">
    <text evidence="3">The sequence shown here is derived from an EMBL/GenBank/DDBJ whole genome shotgun (WGS) entry which is preliminary data.</text>
</comment>
<accession>A0A7X0F0K5</accession>
<sequence length="83" mass="8551">MRSLIATGGMLLATAALTAVAAGPAGATDVYCSANTSSSSSWQSTENGETKTGSHGLNECKGSQITLQPGWWTQVLKSMNEDD</sequence>
<keyword evidence="4" id="KW-1185">Reference proteome</keyword>
<dbReference type="AlphaFoldDB" id="A0A7X0F0K5"/>
<evidence type="ECO:0000256" key="1">
    <source>
        <dbReference type="SAM" id="MobiDB-lite"/>
    </source>
</evidence>
<evidence type="ECO:0000313" key="4">
    <source>
        <dbReference type="Proteomes" id="UP000583800"/>
    </source>
</evidence>
<feature type="signal peptide" evidence="2">
    <location>
        <begin position="1"/>
        <end position="21"/>
    </location>
</feature>
<organism evidence="3 4">
    <name type="scientific">Nonomuraea muscovyensis</name>
    <dbReference type="NCBI Taxonomy" id="1124761"/>
    <lineage>
        <taxon>Bacteria</taxon>
        <taxon>Bacillati</taxon>
        <taxon>Actinomycetota</taxon>
        <taxon>Actinomycetes</taxon>
        <taxon>Streptosporangiales</taxon>
        <taxon>Streptosporangiaceae</taxon>
        <taxon>Nonomuraea</taxon>
    </lineage>
</organism>
<feature type="region of interest" description="Disordered" evidence="1">
    <location>
        <begin position="35"/>
        <end position="59"/>
    </location>
</feature>
<evidence type="ECO:0000256" key="2">
    <source>
        <dbReference type="SAM" id="SignalP"/>
    </source>
</evidence>
<gene>
    <name evidence="3" type="ORF">FHU36_007590</name>
</gene>
<feature type="compositionally biased region" description="Low complexity" evidence="1">
    <location>
        <begin position="35"/>
        <end position="44"/>
    </location>
</feature>
<proteinExistence type="predicted"/>
<reference evidence="3 4" key="1">
    <citation type="submission" date="2020-08" db="EMBL/GenBank/DDBJ databases">
        <title>Sequencing the genomes of 1000 actinobacteria strains.</title>
        <authorList>
            <person name="Klenk H.-P."/>
        </authorList>
    </citation>
    <scope>NUCLEOTIDE SEQUENCE [LARGE SCALE GENOMIC DNA]</scope>
    <source>
        <strain evidence="3 4">DSM 45913</strain>
    </source>
</reference>
<dbReference type="RefSeq" id="WP_185088711.1">
    <property type="nucleotide sequence ID" value="NZ_JACHJB010000003.1"/>
</dbReference>
<evidence type="ECO:0000313" key="3">
    <source>
        <dbReference type="EMBL" id="MBB6351018.1"/>
    </source>
</evidence>
<feature type="chain" id="PRO_5039276234" description="Secreted protein" evidence="2">
    <location>
        <begin position="22"/>
        <end position="83"/>
    </location>
</feature>